<evidence type="ECO:0000256" key="8">
    <source>
        <dbReference type="ARBA" id="ARBA00022741"/>
    </source>
</evidence>
<feature type="active site" evidence="15">
    <location>
        <position position="167"/>
    </location>
</feature>
<comment type="pathway">
    <text evidence="2 15">Bacterial outer membrane biogenesis; LPS core biosynthesis.</text>
</comment>
<comment type="function">
    <text evidence="15">Catalyzes the ATP-dependent phosphorylation of the 3-deoxy-D-manno-octulosonic acid (Kdo) residue in Kdo-lipid IV(A) at the 4-OH position.</text>
</comment>
<evidence type="ECO:0000256" key="15">
    <source>
        <dbReference type="HAMAP-Rule" id="MF_00521"/>
    </source>
</evidence>
<dbReference type="EC" id="2.7.1.166" evidence="4 15"/>
<protein>
    <recommendedName>
        <fullName evidence="13 15">3-deoxy-D-manno-octulosonic acid kinase</fullName>
        <shortName evidence="15">Kdo kinase</shortName>
        <ecNumber evidence="4 15">2.7.1.166</ecNumber>
    </recommendedName>
</protein>
<dbReference type="Pfam" id="PF06293">
    <property type="entry name" value="Kdo"/>
    <property type="match status" value="1"/>
</dbReference>
<comment type="subcellular location">
    <subcellularLocation>
        <location evidence="1 15">Cell inner membrane</location>
        <topology evidence="1 15">Peripheral membrane protein</topology>
        <orientation evidence="1 15">Cytoplasmic side</orientation>
    </subcellularLocation>
</comment>
<evidence type="ECO:0000256" key="6">
    <source>
        <dbReference type="ARBA" id="ARBA00022519"/>
    </source>
</evidence>
<dbReference type="Gene3D" id="1.10.510.10">
    <property type="entry name" value="Transferase(Phosphotransferase) domain 1"/>
    <property type="match status" value="1"/>
</dbReference>
<evidence type="ECO:0000256" key="3">
    <source>
        <dbReference type="ARBA" id="ARBA00010327"/>
    </source>
</evidence>
<dbReference type="GO" id="GO:0005886">
    <property type="term" value="C:plasma membrane"/>
    <property type="evidence" value="ECO:0007669"/>
    <property type="project" value="UniProtKB-SubCell"/>
</dbReference>
<accession>A0A4R7K2Q2</accession>
<evidence type="ECO:0000256" key="10">
    <source>
        <dbReference type="ARBA" id="ARBA00022840"/>
    </source>
</evidence>
<evidence type="ECO:0000313" key="17">
    <source>
        <dbReference type="Proteomes" id="UP000295830"/>
    </source>
</evidence>
<keyword evidence="7 15" id="KW-0808">Transferase</keyword>
<dbReference type="SUPFAM" id="SSF56112">
    <property type="entry name" value="Protein kinase-like (PK-like)"/>
    <property type="match status" value="1"/>
</dbReference>
<dbReference type="OrthoDB" id="6854449at2"/>
<dbReference type="GO" id="GO:0009244">
    <property type="term" value="P:lipopolysaccharide core region biosynthetic process"/>
    <property type="evidence" value="ECO:0007669"/>
    <property type="project" value="UniProtKB-UniRule"/>
</dbReference>
<reference evidence="16 17" key="1">
    <citation type="submission" date="2019-03" db="EMBL/GenBank/DDBJ databases">
        <title>Genomic Encyclopedia of Type Strains, Phase IV (KMG-IV): sequencing the most valuable type-strain genomes for metagenomic binning, comparative biology and taxonomic classification.</title>
        <authorList>
            <person name="Goeker M."/>
        </authorList>
    </citation>
    <scope>NUCLEOTIDE SEQUENCE [LARGE SCALE GENOMIC DNA]</scope>
    <source>
        <strain evidence="16 17">DSM 15505</strain>
    </source>
</reference>
<evidence type="ECO:0000256" key="11">
    <source>
        <dbReference type="ARBA" id="ARBA00022985"/>
    </source>
</evidence>
<sequence length="235" mass="26409">MTEPATSVGDGRAQALVAGAWDASFEWGWFEPEWWGQKARAVDDGGRGSAWFIDSQPPMVLRRYQRGGLMARLSRSTYLYLGRERTRSFSEFRLLEYMKALELPVPAPIAAAAWRTGPVGYQAAILVERLYGTRALGSIVGTLGNDAWRAVGRTIHDFHEAAICHADLNCFNILLSDEGVYLIDFDKGQLRGKGYGWRDRNLQRLHRSLEKLAWPESGISLEEAWAQLLQGYRSG</sequence>
<keyword evidence="10 15" id="KW-0067">ATP-binding</keyword>
<evidence type="ECO:0000256" key="14">
    <source>
        <dbReference type="ARBA" id="ARBA00034417"/>
    </source>
</evidence>
<keyword evidence="5 15" id="KW-1003">Cell membrane</keyword>
<keyword evidence="17" id="KW-1185">Reference proteome</keyword>
<keyword evidence="6 15" id="KW-0997">Cell inner membrane</keyword>
<evidence type="ECO:0000256" key="9">
    <source>
        <dbReference type="ARBA" id="ARBA00022777"/>
    </source>
</evidence>
<keyword evidence="12 15" id="KW-0472">Membrane</keyword>
<dbReference type="AlphaFoldDB" id="A0A4R7K2Q2"/>
<evidence type="ECO:0000256" key="2">
    <source>
        <dbReference type="ARBA" id="ARBA00004713"/>
    </source>
</evidence>
<comment type="similarity">
    <text evidence="3 15">Belongs to the protein kinase superfamily. KdkA/RfaP family.</text>
</comment>
<name>A0A4R7K2Q2_9GAMM</name>
<evidence type="ECO:0000256" key="13">
    <source>
        <dbReference type="ARBA" id="ARBA00029511"/>
    </source>
</evidence>
<dbReference type="InterPro" id="IPR011009">
    <property type="entry name" value="Kinase-like_dom_sf"/>
</dbReference>
<dbReference type="GO" id="GO:0016301">
    <property type="term" value="F:kinase activity"/>
    <property type="evidence" value="ECO:0007669"/>
    <property type="project" value="UniProtKB-KW"/>
</dbReference>
<organism evidence="16 17">
    <name type="scientific">Halospina denitrificans</name>
    <dbReference type="NCBI Taxonomy" id="332522"/>
    <lineage>
        <taxon>Bacteria</taxon>
        <taxon>Pseudomonadati</taxon>
        <taxon>Pseudomonadota</taxon>
        <taxon>Gammaproteobacteria</taxon>
        <taxon>Halospina</taxon>
    </lineage>
</organism>
<keyword evidence="11 15" id="KW-0448">Lipopolysaccharide biosynthesis</keyword>
<dbReference type="Proteomes" id="UP000295830">
    <property type="component" value="Unassembled WGS sequence"/>
</dbReference>
<evidence type="ECO:0000256" key="5">
    <source>
        <dbReference type="ARBA" id="ARBA00022475"/>
    </source>
</evidence>
<dbReference type="EMBL" id="SOAX01000001">
    <property type="protein sequence ID" value="TDT44337.1"/>
    <property type="molecule type" value="Genomic_DNA"/>
</dbReference>
<gene>
    <name evidence="15" type="primary">kdkA</name>
    <name evidence="16" type="ORF">DES49_0439</name>
</gene>
<dbReference type="NCBIfam" id="NF002475">
    <property type="entry name" value="PRK01723.1"/>
    <property type="match status" value="1"/>
</dbReference>
<proteinExistence type="inferred from homology"/>
<keyword evidence="8 15" id="KW-0547">Nucleotide-binding</keyword>
<evidence type="ECO:0000256" key="12">
    <source>
        <dbReference type="ARBA" id="ARBA00023136"/>
    </source>
</evidence>
<keyword evidence="9 15" id="KW-0418">Kinase</keyword>
<evidence type="ECO:0000313" key="16">
    <source>
        <dbReference type="EMBL" id="TDT44337.1"/>
    </source>
</evidence>
<comment type="caution">
    <text evidence="16">The sequence shown here is derived from an EMBL/GenBank/DDBJ whole genome shotgun (WGS) entry which is preliminary data.</text>
</comment>
<evidence type="ECO:0000256" key="4">
    <source>
        <dbReference type="ARBA" id="ARBA00011988"/>
    </source>
</evidence>
<evidence type="ECO:0000256" key="7">
    <source>
        <dbReference type="ARBA" id="ARBA00022679"/>
    </source>
</evidence>
<comment type="catalytic activity">
    <reaction evidence="14 15">
        <text>an alpha-Kdo-(2-&gt;6)-lipid IVA + ATP = a 4-O-phospho-alpha-Kdo-(2-&gt;6)-lipid IVA + ADP + H(+)</text>
        <dbReference type="Rhea" id="RHEA:74271"/>
        <dbReference type="ChEBI" id="CHEBI:15378"/>
        <dbReference type="ChEBI" id="CHEBI:30616"/>
        <dbReference type="ChEBI" id="CHEBI:176428"/>
        <dbReference type="ChEBI" id="CHEBI:193140"/>
        <dbReference type="ChEBI" id="CHEBI:456216"/>
        <dbReference type="EC" id="2.7.1.166"/>
    </reaction>
</comment>
<dbReference type="UniPathway" id="UPA00958"/>
<dbReference type="GO" id="GO:0016773">
    <property type="term" value="F:phosphotransferase activity, alcohol group as acceptor"/>
    <property type="evidence" value="ECO:0007669"/>
    <property type="project" value="UniProtKB-UniRule"/>
</dbReference>
<dbReference type="RefSeq" id="WP_133734726.1">
    <property type="nucleotide sequence ID" value="NZ_SOAX01000001.1"/>
</dbReference>
<dbReference type="GO" id="GO:0005524">
    <property type="term" value="F:ATP binding"/>
    <property type="evidence" value="ECO:0007669"/>
    <property type="project" value="UniProtKB-UniRule"/>
</dbReference>
<dbReference type="HAMAP" id="MF_00521">
    <property type="entry name" value="KDO_kinase"/>
    <property type="match status" value="1"/>
</dbReference>
<evidence type="ECO:0000256" key="1">
    <source>
        <dbReference type="ARBA" id="ARBA00004515"/>
    </source>
</evidence>
<dbReference type="InterPro" id="IPR022826">
    <property type="entry name" value="KDO_kinase"/>
</dbReference>